<evidence type="ECO:0000256" key="5">
    <source>
        <dbReference type="ARBA" id="ARBA00023237"/>
    </source>
</evidence>
<dbReference type="GO" id="GO:0051301">
    <property type="term" value="P:cell division"/>
    <property type="evidence" value="ECO:0007669"/>
    <property type="project" value="UniProtKB-UniRule"/>
</dbReference>
<proteinExistence type="inferred from homology"/>
<feature type="domain" description="OmpA-like" evidence="11">
    <location>
        <begin position="57"/>
        <end position="173"/>
    </location>
</feature>
<dbReference type="AlphaFoldDB" id="A0A844GCC7"/>
<organism evidence="12 13">
    <name type="scientific">Paludibacterium denitrificans</name>
    <dbReference type="NCBI Taxonomy" id="2675226"/>
    <lineage>
        <taxon>Bacteria</taxon>
        <taxon>Pseudomonadati</taxon>
        <taxon>Pseudomonadota</taxon>
        <taxon>Betaproteobacteria</taxon>
        <taxon>Neisseriales</taxon>
        <taxon>Chromobacteriaceae</taxon>
        <taxon>Paludibacterium</taxon>
    </lineage>
</organism>
<dbReference type="EMBL" id="WLYX01000001">
    <property type="protein sequence ID" value="MTD33000.1"/>
    <property type="molecule type" value="Genomic_DNA"/>
</dbReference>
<dbReference type="PROSITE" id="PS51257">
    <property type="entry name" value="PROKAR_LIPOPROTEIN"/>
    <property type="match status" value="1"/>
</dbReference>
<dbReference type="InterPro" id="IPR006664">
    <property type="entry name" value="OMP_bac"/>
</dbReference>
<dbReference type="PANTHER" id="PTHR30329">
    <property type="entry name" value="STATOR ELEMENT OF FLAGELLAR MOTOR COMPLEX"/>
    <property type="match status" value="1"/>
</dbReference>
<feature type="region of interest" description="Disordered" evidence="9">
    <location>
        <begin position="143"/>
        <end position="173"/>
    </location>
</feature>
<keyword evidence="3 8" id="KW-0472">Membrane</keyword>
<dbReference type="RefSeq" id="WP_230369668.1">
    <property type="nucleotide sequence ID" value="NZ_WLYX01000001.1"/>
</dbReference>
<dbReference type="InterPro" id="IPR039001">
    <property type="entry name" value="Pal"/>
</dbReference>
<evidence type="ECO:0000256" key="10">
    <source>
        <dbReference type="SAM" id="SignalP"/>
    </source>
</evidence>
<accession>A0A844GCC7</accession>
<evidence type="ECO:0000256" key="7">
    <source>
        <dbReference type="ARBA" id="ARBA00023306"/>
    </source>
</evidence>
<keyword evidence="1 8" id="KW-0132">Cell division</keyword>
<dbReference type="InterPro" id="IPR014169">
    <property type="entry name" value="Pal_lipo_C"/>
</dbReference>
<evidence type="ECO:0000256" key="2">
    <source>
        <dbReference type="ARBA" id="ARBA00022729"/>
    </source>
</evidence>
<dbReference type="PRINTS" id="PR01021">
    <property type="entry name" value="OMPADOMAIN"/>
</dbReference>
<dbReference type="CDD" id="cd07185">
    <property type="entry name" value="OmpA_C-like"/>
    <property type="match status" value="1"/>
</dbReference>
<evidence type="ECO:0000256" key="6">
    <source>
        <dbReference type="ARBA" id="ARBA00023288"/>
    </source>
</evidence>
<protein>
    <recommendedName>
        <fullName evidence="8">Peptidoglycan-associated lipoprotein</fullName>
        <shortName evidence="8">PAL</shortName>
    </recommendedName>
</protein>
<evidence type="ECO:0000256" key="9">
    <source>
        <dbReference type="SAM" id="MobiDB-lite"/>
    </source>
</evidence>
<comment type="caution">
    <text evidence="12">The sequence shown here is derived from an EMBL/GenBank/DDBJ whole genome shotgun (WGS) entry which is preliminary data.</text>
</comment>
<dbReference type="HAMAP" id="MF_02204">
    <property type="entry name" value="Pal"/>
    <property type="match status" value="1"/>
</dbReference>
<dbReference type="InterPro" id="IPR036737">
    <property type="entry name" value="OmpA-like_sf"/>
</dbReference>
<keyword evidence="6 8" id="KW-0449">Lipoprotein</keyword>
<evidence type="ECO:0000259" key="11">
    <source>
        <dbReference type="PROSITE" id="PS51123"/>
    </source>
</evidence>
<keyword evidence="5 8" id="KW-0998">Cell outer membrane</keyword>
<evidence type="ECO:0000313" key="12">
    <source>
        <dbReference type="EMBL" id="MTD33000.1"/>
    </source>
</evidence>
<comment type="subcellular location">
    <subcellularLocation>
        <location evidence="8">Cell outer membrane</location>
        <topology evidence="8">Lipid-anchor</topology>
    </subcellularLocation>
</comment>
<keyword evidence="13" id="KW-1185">Reference proteome</keyword>
<comment type="similarity">
    <text evidence="8">Belongs to the Pal lipoprotein family.</text>
</comment>
<dbReference type="GO" id="GO:0009279">
    <property type="term" value="C:cell outer membrane"/>
    <property type="evidence" value="ECO:0007669"/>
    <property type="project" value="UniProtKB-SubCell"/>
</dbReference>
<dbReference type="Pfam" id="PF00691">
    <property type="entry name" value="OmpA"/>
    <property type="match status" value="1"/>
</dbReference>
<evidence type="ECO:0000256" key="4">
    <source>
        <dbReference type="ARBA" id="ARBA00023139"/>
    </source>
</evidence>
<evidence type="ECO:0000256" key="1">
    <source>
        <dbReference type="ARBA" id="ARBA00022618"/>
    </source>
</evidence>
<evidence type="ECO:0000256" key="3">
    <source>
        <dbReference type="ARBA" id="ARBA00023136"/>
    </source>
</evidence>
<gene>
    <name evidence="8 12" type="primary">pal</name>
    <name evidence="12" type="ORF">GKE73_06665</name>
</gene>
<dbReference type="PANTHER" id="PTHR30329:SF21">
    <property type="entry name" value="LIPOPROTEIN YIAD-RELATED"/>
    <property type="match status" value="1"/>
</dbReference>
<dbReference type="NCBIfam" id="TIGR02802">
    <property type="entry name" value="Pal_lipo"/>
    <property type="match status" value="1"/>
</dbReference>
<dbReference type="SUPFAM" id="SSF103088">
    <property type="entry name" value="OmpA-like"/>
    <property type="match status" value="1"/>
</dbReference>
<comment type="function">
    <text evidence="8">Part of the Tol-Pal system, which plays a role in outer membrane invagination during cell division and is important for maintaining outer membrane integrity.</text>
</comment>
<feature type="chain" id="PRO_5032860659" description="Peptidoglycan-associated lipoprotein" evidence="10">
    <location>
        <begin position="21"/>
        <end position="173"/>
    </location>
</feature>
<dbReference type="InterPro" id="IPR050330">
    <property type="entry name" value="Bact_OuterMem_StrucFunc"/>
</dbReference>
<dbReference type="Gene3D" id="3.30.1330.60">
    <property type="entry name" value="OmpA-like domain"/>
    <property type="match status" value="1"/>
</dbReference>
<name>A0A844GCC7_9NEIS</name>
<dbReference type="PROSITE" id="PS51123">
    <property type="entry name" value="OMPA_2"/>
    <property type="match status" value="1"/>
</dbReference>
<dbReference type="InterPro" id="IPR006665">
    <property type="entry name" value="OmpA-like"/>
</dbReference>
<sequence length="173" mass="18368">MNWKQLVLGTATVTLLAACASTKPQDAASTVNGTANGQNAANANGSSNGLYGADPLHNPNSPLAKRSVYFDFDSSVVKNEYKPTVEAHAAYLKAAPQHKVVIQGNTDARGSREYNLGLGQRRAESVKRSLAVLGAKESQLEAVSFGKEKPKASGNTEADYAQNRRADIVYDGE</sequence>
<feature type="signal peptide" evidence="10">
    <location>
        <begin position="1"/>
        <end position="20"/>
    </location>
</feature>
<evidence type="ECO:0000256" key="8">
    <source>
        <dbReference type="HAMAP-Rule" id="MF_02204"/>
    </source>
</evidence>
<comment type="subunit">
    <text evidence="8">The Tol-Pal system is composed of five core proteins: the inner membrane proteins TolA, TolQ and TolR, the periplasmic protein TolB and the outer membrane protein Pal. They form a network linking the inner and outer membranes and the peptidoglycan layer.</text>
</comment>
<evidence type="ECO:0000313" key="13">
    <source>
        <dbReference type="Proteomes" id="UP000446658"/>
    </source>
</evidence>
<keyword evidence="2 8" id="KW-0732">Signal</keyword>
<reference evidence="12 13" key="1">
    <citation type="submission" date="2019-11" db="EMBL/GenBank/DDBJ databases">
        <title>Draft genome sequence of Paludibacterium sp. dN18-1.</title>
        <authorList>
            <person name="Im W.-T."/>
        </authorList>
    </citation>
    <scope>NUCLEOTIDE SEQUENCE [LARGE SCALE GENOMIC DNA]</scope>
    <source>
        <strain evidence="13">dN 18-1</strain>
    </source>
</reference>
<dbReference type="Proteomes" id="UP000446658">
    <property type="component" value="Unassembled WGS sequence"/>
</dbReference>
<feature type="compositionally biased region" description="Basic and acidic residues" evidence="9">
    <location>
        <begin position="162"/>
        <end position="173"/>
    </location>
</feature>
<keyword evidence="7 8" id="KW-0131">Cell cycle</keyword>
<keyword evidence="4 8" id="KW-0564">Palmitate</keyword>